<dbReference type="GeneID" id="19950067"/>
<proteinExistence type="predicted"/>
<keyword evidence="1" id="KW-1133">Transmembrane helix</keyword>
<dbReference type="InterPro" id="IPR007921">
    <property type="entry name" value="CHAP_dom"/>
</dbReference>
<dbReference type="VEuPathDB" id="FungiDB:SDRG_09340"/>
<dbReference type="Proteomes" id="UP000030762">
    <property type="component" value="Unassembled WGS sequence"/>
</dbReference>
<keyword evidence="1" id="KW-0812">Transmembrane</keyword>
<dbReference type="GO" id="GO:0016874">
    <property type="term" value="F:ligase activity"/>
    <property type="evidence" value="ECO:0007669"/>
    <property type="project" value="TreeGrafter"/>
</dbReference>
<dbReference type="EMBL" id="JH767161">
    <property type="protein sequence ID" value="EQC32801.1"/>
    <property type="molecule type" value="Genomic_DNA"/>
</dbReference>
<dbReference type="OMA" id="YSCDSAT"/>
<reference evidence="4 5" key="1">
    <citation type="submission" date="2012-04" db="EMBL/GenBank/DDBJ databases">
        <title>The Genome Sequence of Saprolegnia declina VS20.</title>
        <authorList>
            <consortium name="The Broad Institute Genome Sequencing Platform"/>
            <person name="Russ C."/>
            <person name="Nusbaum C."/>
            <person name="Tyler B."/>
            <person name="van West P."/>
            <person name="Dieguez-Uribeondo J."/>
            <person name="de Bruijn I."/>
            <person name="Tripathy S."/>
            <person name="Jiang R."/>
            <person name="Young S.K."/>
            <person name="Zeng Q."/>
            <person name="Gargeya S."/>
            <person name="Fitzgerald M."/>
            <person name="Haas B."/>
            <person name="Abouelleil A."/>
            <person name="Alvarado L."/>
            <person name="Arachchi H.M."/>
            <person name="Berlin A."/>
            <person name="Chapman S.B."/>
            <person name="Goldberg J."/>
            <person name="Griggs A."/>
            <person name="Gujja S."/>
            <person name="Hansen M."/>
            <person name="Howarth C."/>
            <person name="Imamovic A."/>
            <person name="Larimer J."/>
            <person name="McCowen C."/>
            <person name="Montmayeur A."/>
            <person name="Murphy C."/>
            <person name="Neiman D."/>
            <person name="Pearson M."/>
            <person name="Priest M."/>
            <person name="Roberts A."/>
            <person name="Saif S."/>
            <person name="Shea T."/>
            <person name="Sisk P."/>
            <person name="Sykes S."/>
            <person name="Wortman J."/>
            <person name="Nusbaum C."/>
            <person name="Birren B."/>
        </authorList>
    </citation>
    <scope>NUCLEOTIDE SEQUENCE [LARGE SCALE GENOMIC DNA]</scope>
    <source>
        <strain evidence="4 5">VS20</strain>
    </source>
</reference>
<dbReference type="PROSITE" id="PS50911">
    <property type="entry name" value="CHAP"/>
    <property type="match status" value="1"/>
</dbReference>
<dbReference type="Gene3D" id="3.90.1720.10">
    <property type="entry name" value="endopeptidase domain like (from Nostoc punctiforme)"/>
    <property type="match status" value="1"/>
</dbReference>
<dbReference type="InParanoid" id="T0QDH6"/>
<feature type="signal peptide" evidence="2">
    <location>
        <begin position="1"/>
        <end position="18"/>
    </location>
</feature>
<dbReference type="Pfam" id="PF05257">
    <property type="entry name" value="CHAP"/>
    <property type="match status" value="1"/>
</dbReference>
<keyword evidence="1" id="KW-0472">Membrane</keyword>
<dbReference type="STRING" id="1156394.T0QDH6"/>
<feature type="domain" description="Peptidase C51" evidence="3">
    <location>
        <begin position="46"/>
        <end position="189"/>
    </location>
</feature>
<evidence type="ECO:0000256" key="2">
    <source>
        <dbReference type="SAM" id="SignalP"/>
    </source>
</evidence>
<dbReference type="eggNOG" id="ENOG502S2KT">
    <property type="taxonomic scope" value="Eukaryota"/>
</dbReference>
<dbReference type="SUPFAM" id="SSF54001">
    <property type="entry name" value="Cysteine proteinases"/>
    <property type="match status" value="1"/>
</dbReference>
<keyword evidence="5" id="KW-1185">Reference proteome</keyword>
<dbReference type="RefSeq" id="XP_008613487.1">
    <property type="nucleotide sequence ID" value="XM_008615265.1"/>
</dbReference>
<name>T0QDH6_SAPDV</name>
<accession>T0QDH6</accession>
<protein>
    <recommendedName>
        <fullName evidence="3">Peptidase C51 domain-containing protein</fullName>
    </recommendedName>
</protein>
<gene>
    <name evidence="4" type="ORF">SDRG_09340</name>
</gene>
<sequence>MTMLRSLLVLLLTAIAIALEAAQLPAPFGTRLGVTDGGVEVYSCNLPPGEEALDMDPNYVDGVYTGVRWQCVELARRYLYINYGVIFGDVDYAFQIYDLPAFERVTTKAAVAVTKHSNGAATPPSPGSLLIWSAYGEMAETGHVAVVVNVTDTHVDIAEQNVEDTIWPTGRLYSRRLQVQRNATSYEIQKWYGKEHIIGWITVDGASPAAVLDSTTTSSSYGFLLAALIVVAVGGFVAQRQYSRRSDRYAQYDFVNRSQ</sequence>
<evidence type="ECO:0000313" key="5">
    <source>
        <dbReference type="Proteomes" id="UP000030762"/>
    </source>
</evidence>
<dbReference type="OrthoDB" id="299748at2759"/>
<feature type="chain" id="PRO_5004570106" description="Peptidase C51 domain-containing protein" evidence="2">
    <location>
        <begin position="19"/>
        <end position="259"/>
    </location>
</feature>
<feature type="transmembrane region" description="Helical" evidence="1">
    <location>
        <begin position="221"/>
        <end position="238"/>
    </location>
</feature>
<organism evidence="4 5">
    <name type="scientific">Saprolegnia diclina (strain VS20)</name>
    <dbReference type="NCBI Taxonomy" id="1156394"/>
    <lineage>
        <taxon>Eukaryota</taxon>
        <taxon>Sar</taxon>
        <taxon>Stramenopiles</taxon>
        <taxon>Oomycota</taxon>
        <taxon>Saprolegniomycetes</taxon>
        <taxon>Saprolegniales</taxon>
        <taxon>Saprolegniaceae</taxon>
        <taxon>Saprolegnia</taxon>
    </lineage>
</organism>
<dbReference type="PANTHER" id="PTHR30094:SF0">
    <property type="entry name" value="BIFUNCTIONAL GLUTATHIONYLSPERMIDINE SYNTHETASE_AMIDASE-RELATED"/>
    <property type="match status" value="1"/>
</dbReference>
<keyword evidence="2" id="KW-0732">Signal</keyword>
<dbReference type="PANTHER" id="PTHR30094">
    <property type="entry name" value="BIFUNCTIONAL GLUTATHIONYLSPERMIDINE SYNTHETASE/AMIDASE-RELATED"/>
    <property type="match status" value="1"/>
</dbReference>
<evidence type="ECO:0000259" key="3">
    <source>
        <dbReference type="PROSITE" id="PS50911"/>
    </source>
</evidence>
<dbReference type="AlphaFoldDB" id="T0QDH6"/>
<dbReference type="InterPro" id="IPR051705">
    <property type="entry name" value="Gsp_Synthetase/Amidase"/>
</dbReference>
<evidence type="ECO:0000256" key="1">
    <source>
        <dbReference type="SAM" id="Phobius"/>
    </source>
</evidence>
<evidence type="ECO:0000313" key="4">
    <source>
        <dbReference type="EMBL" id="EQC32801.1"/>
    </source>
</evidence>
<dbReference type="InterPro" id="IPR038765">
    <property type="entry name" value="Papain-like_cys_pep_sf"/>
</dbReference>